<keyword evidence="6" id="KW-0436">Ligase</keyword>
<proteinExistence type="inferred from homology"/>
<dbReference type="Proteomes" id="UP000249522">
    <property type="component" value="Unassembled WGS sequence"/>
</dbReference>
<keyword evidence="7" id="KW-1185">Reference proteome</keyword>
<dbReference type="InterPro" id="IPR037171">
    <property type="entry name" value="NagB/RpiA_transferase-like"/>
</dbReference>
<dbReference type="GO" id="GO:0009396">
    <property type="term" value="P:folic acid-containing compound biosynthetic process"/>
    <property type="evidence" value="ECO:0007669"/>
    <property type="project" value="TreeGrafter"/>
</dbReference>
<dbReference type="EMBL" id="QKRB01000046">
    <property type="protein sequence ID" value="PZD95077.1"/>
    <property type="molecule type" value="Genomic_DNA"/>
</dbReference>
<reference evidence="6 7" key="1">
    <citation type="submission" date="2018-06" db="EMBL/GenBank/DDBJ databases">
        <title>Paenibacillus imtechensis sp. nov.</title>
        <authorList>
            <person name="Pinnaka A.K."/>
            <person name="Singh H."/>
            <person name="Kaur M."/>
        </authorList>
    </citation>
    <scope>NUCLEOTIDE SEQUENCE [LARGE SCALE GENOMIC DNA]</scope>
    <source>
        <strain evidence="6 7">SMB1</strain>
    </source>
</reference>
<evidence type="ECO:0000256" key="3">
    <source>
        <dbReference type="ARBA" id="ARBA00022840"/>
    </source>
</evidence>
<name>A0A2W1LUB2_9BACL</name>
<comment type="catalytic activity">
    <reaction evidence="5">
        <text>(6S)-5-formyl-5,6,7,8-tetrahydrofolate + ATP = (6R)-5,10-methenyltetrahydrofolate + ADP + phosphate</text>
        <dbReference type="Rhea" id="RHEA:10488"/>
        <dbReference type="ChEBI" id="CHEBI:30616"/>
        <dbReference type="ChEBI" id="CHEBI:43474"/>
        <dbReference type="ChEBI" id="CHEBI:57455"/>
        <dbReference type="ChEBI" id="CHEBI:57457"/>
        <dbReference type="ChEBI" id="CHEBI:456216"/>
        <dbReference type="EC" id="6.3.3.2"/>
    </reaction>
</comment>
<comment type="caution">
    <text evidence="6">The sequence shown here is derived from an EMBL/GenBank/DDBJ whole genome shotgun (WGS) entry which is preliminary data.</text>
</comment>
<evidence type="ECO:0000313" key="7">
    <source>
        <dbReference type="Proteomes" id="UP000249522"/>
    </source>
</evidence>
<comment type="similarity">
    <text evidence="1 5">Belongs to the 5-formyltetrahydrofolate cyclo-ligase family.</text>
</comment>
<gene>
    <name evidence="6" type="ORF">DNH61_15260</name>
</gene>
<organism evidence="6 7">
    <name type="scientific">Paenibacillus sambharensis</name>
    <dbReference type="NCBI Taxonomy" id="1803190"/>
    <lineage>
        <taxon>Bacteria</taxon>
        <taxon>Bacillati</taxon>
        <taxon>Bacillota</taxon>
        <taxon>Bacilli</taxon>
        <taxon>Bacillales</taxon>
        <taxon>Paenibacillaceae</taxon>
        <taxon>Paenibacillus</taxon>
    </lineage>
</organism>
<evidence type="ECO:0000256" key="5">
    <source>
        <dbReference type="RuleBase" id="RU361279"/>
    </source>
</evidence>
<keyword evidence="3 4" id="KW-0067">ATP-binding</keyword>
<dbReference type="GO" id="GO:0030272">
    <property type="term" value="F:5-formyltetrahydrofolate cyclo-ligase activity"/>
    <property type="evidence" value="ECO:0007669"/>
    <property type="project" value="UniProtKB-EC"/>
</dbReference>
<dbReference type="SUPFAM" id="SSF100950">
    <property type="entry name" value="NagB/RpiA/CoA transferase-like"/>
    <property type="match status" value="1"/>
</dbReference>
<comment type="cofactor">
    <cofactor evidence="5">
        <name>Mg(2+)</name>
        <dbReference type="ChEBI" id="CHEBI:18420"/>
    </cofactor>
</comment>
<keyword evidence="2 4" id="KW-0547">Nucleotide-binding</keyword>
<dbReference type="PANTHER" id="PTHR23407">
    <property type="entry name" value="ATPASE INHIBITOR/5-FORMYLTETRAHYDROFOLATE CYCLO-LIGASE"/>
    <property type="match status" value="1"/>
</dbReference>
<dbReference type="GO" id="GO:0035999">
    <property type="term" value="P:tetrahydrofolate interconversion"/>
    <property type="evidence" value="ECO:0007669"/>
    <property type="project" value="TreeGrafter"/>
</dbReference>
<dbReference type="GO" id="GO:0046872">
    <property type="term" value="F:metal ion binding"/>
    <property type="evidence" value="ECO:0007669"/>
    <property type="project" value="UniProtKB-KW"/>
</dbReference>
<evidence type="ECO:0000256" key="2">
    <source>
        <dbReference type="ARBA" id="ARBA00022741"/>
    </source>
</evidence>
<keyword evidence="5" id="KW-0479">Metal-binding</keyword>
<dbReference type="Pfam" id="PF01812">
    <property type="entry name" value="5-FTHF_cyc-lig"/>
    <property type="match status" value="1"/>
</dbReference>
<protein>
    <recommendedName>
        <fullName evidence="5">5-formyltetrahydrofolate cyclo-ligase</fullName>
        <ecNumber evidence="5">6.3.3.2</ecNumber>
    </recommendedName>
</protein>
<evidence type="ECO:0000256" key="1">
    <source>
        <dbReference type="ARBA" id="ARBA00010638"/>
    </source>
</evidence>
<evidence type="ECO:0000256" key="4">
    <source>
        <dbReference type="PIRSR" id="PIRSR006806-1"/>
    </source>
</evidence>
<dbReference type="PIRSF" id="PIRSF006806">
    <property type="entry name" value="FTHF_cligase"/>
    <property type="match status" value="1"/>
</dbReference>
<dbReference type="InterPro" id="IPR024185">
    <property type="entry name" value="FTHF_cligase-like_sf"/>
</dbReference>
<dbReference type="InterPro" id="IPR002698">
    <property type="entry name" value="FTHF_cligase"/>
</dbReference>
<dbReference type="OrthoDB" id="9801938at2"/>
<dbReference type="NCBIfam" id="TIGR02727">
    <property type="entry name" value="MTHFS_bact"/>
    <property type="match status" value="1"/>
</dbReference>
<sequence>MAAKRDSLAPEERHRRSEEACTRAADWLSAAGAGSVMLYVGFRSELDTRPLIATCWSLGIEVIVPRSNPADRSMELFRLRSWEELAAGAYGILEPSPELAAPWPDSRLPDIVVTPGLAFDRSGGRLGYGGGYYDRLRARFDEAEQSGRATQWVGLCYEFQLVSEVPMEDHDARLHGLITETGYYAAE</sequence>
<feature type="binding site" evidence="4">
    <location>
        <begin position="125"/>
        <end position="133"/>
    </location>
    <ligand>
        <name>ATP</name>
        <dbReference type="ChEBI" id="CHEBI:30616"/>
    </ligand>
</feature>
<dbReference type="AlphaFoldDB" id="A0A2W1LUB2"/>
<evidence type="ECO:0000313" key="6">
    <source>
        <dbReference type="EMBL" id="PZD95077.1"/>
    </source>
</evidence>
<dbReference type="PANTHER" id="PTHR23407:SF1">
    <property type="entry name" value="5-FORMYLTETRAHYDROFOLATE CYCLO-LIGASE"/>
    <property type="match status" value="1"/>
</dbReference>
<dbReference type="GO" id="GO:0005524">
    <property type="term" value="F:ATP binding"/>
    <property type="evidence" value="ECO:0007669"/>
    <property type="project" value="UniProtKB-KW"/>
</dbReference>
<keyword evidence="5" id="KW-0460">Magnesium</keyword>
<dbReference type="Gene3D" id="3.40.50.10420">
    <property type="entry name" value="NagB/RpiA/CoA transferase-like"/>
    <property type="match status" value="1"/>
</dbReference>
<feature type="binding site" evidence="4">
    <location>
        <position position="40"/>
    </location>
    <ligand>
        <name>substrate</name>
    </ligand>
</feature>
<accession>A0A2W1LUB2</accession>
<dbReference type="EC" id="6.3.3.2" evidence="5"/>
<feature type="binding site" evidence="4">
    <location>
        <position position="45"/>
    </location>
    <ligand>
        <name>substrate</name>
    </ligand>
</feature>